<evidence type="ECO:0000313" key="3">
    <source>
        <dbReference type="Proteomes" id="UP000009049"/>
    </source>
</evidence>
<dbReference type="AlphaFoldDB" id="A4CGB3"/>
<dbReference type="Gene3D" id="3.40.50.740">
    <property type="match status" value="1"/>
</dbReference>
<dbReference type="eggNOG" id="COG0437">
    <property type="taxonomic scope" value="Bacteria"/>
</dbReference>
<dbReference type="EMBL" id="CP001712">
    <property type="protein sequence ID" value="EAR15971.1"/>
    <property type="molecule type" value="Genomic_DNA"/>
</dbReference>
<dbReference type="NCBIfam" id="TIGR04519">
    <property type="entry name" value="MoCo_extend_TAT"/>
    <property type="match status" value="1"/>
</dbReference>
<reference evidence="2 3" key="1">
    <citation type="journal article" date="2009" name="J. Bacteriol.">
        <title>Complete genome sequence of Robiginitalea biformata HTCC2501.</title>
        <authorList>
            <person name="Oh H.M."/>
            <person name="Giovannoni S.J."/>
            <person name="Lee K."/>
            <person name="Ferriera S."/>
            <person name="Johnson J."/>
            <person name="Cho J.C."/>
        </authorList>
    </citation>
    <scope>NUCLEOTIDE SEQUENCE [LARGE SCALE GENOMIC DNA]</scope>
    <source>
        <strain evidence="3">ATCC BAA-864 / HTCC2501 / KCTC 12146</strain>
    </source>
</reference>
<accession>A4CGB3</accession>
<evidence type="ECO:0000259" key="1">
    <source>
        <dbReference type="PROSITE" id="PS51379"/>
    </source>
</evidence>
<proteinExistence type="predicted"/>
<dbReference type="RefSeq" id="WP_012813666.1">
    <property type="nucleotide sequence ID" value="NC_013222.1"/>
</dbReference>
<organism evidence="2 3">
    <name type="scientific">Robiginitalea biformata (strain ATCC BAA-864 / DSM 15991 / KCTC 12146 / HTCC2501)</name>
    <dbReference type="NCBI Taxonomy" id="313596"/>
    <lineage>
        <taxon>Bacteria</taxon>
        <taxon>Pseudomonadati</taxon>
        <taxon>Bacteroidota</taxon>
        <taxon>Flavobacteriia</taxon>
        <taxon>Flavobacteriales</taxon>
        <taxon>Flavobacteriaceae</taxon>
        <taxon>Robiginitalea</taxon>
    </lineage>
</organism>
<dbReference type="OrthoDB" id="9779457at2"/>
<dbReference type="InterPro" id="IPR030948">
    <property type="entry name" value="TAT_var_transloc_signal_dom"/>
</dbReference>
<dbReference type="SUPFAM" id="SSF54862">
    <property type="entry name" value="4Fe-4S ferredoxins"/>
    <property type="match status" value="1"/>
</dbReference>
<dbReference type="CDD" id="cd10551">
    <property type="entry name" value="PsrB"/>
    <property type="match status" value="1"/>
</dbReference>
<dbReference type="Proteomes" id="UP000009049">
    <property type="component" value="Chromosome"/>
</dbReference>
<feature type="domain" description="4Fe-4S ferredoxin-type" evidence="1">
    <location>
        <begin position="777"/>
        <end position="807"/>
    </location>
</feature>
<dbReference type="PANTHER" id="PTHR42783:SF3">
    <property type="entry name" value="GLUTAMATE SYNTHASE [NADPH] SMALL CHAIN-RELATED"/>
    <property type="match status" value="1"/>
</dbReference>
<dbReference type="InterPro" id="IPR017896">
    <property type="entry name" value="4Fe4S_Fe-S-bd"/>
</dbReference>
<keyword evidence="3" id="KW-1185">Reference proteome</keyword>
<dbReference type="STRING" id="313596.RB2501_03715"/>
<dbReference type="eggNOG" id="COG0243">
    <property type="taxonomic scope" value="Bacteria"/>
</dbReference>
<gene>
    <name evidence="2" type="ordered locus">RB2501_03715</name>
</gene>
<name>A4CGB3_ROBBH</name>
<sequence length="1043" mass="113859">MASNKKYWKSEAELSPDNSIVEKLKQNEFPEKLPEDAFLGDKEQLAGSQTSRRDFLKYVGFSTAAASLAACEGPVHKSIPYVMQPERIIPGVANYYATTIADGYDFASILVKTREGRPIKIENNKEAAVLGSSNARIQASVLSLYDSTRLQGPRSAEGDVAWDGLDAAVRAKLGSLQGSGRQIALLTQTYASPSTEKLVAEFAEAYPETVHVTYDAISSDAALNAFEAKYGERALADYDLSKADLIISFGADFLGDWQGGGYDGGYAKGRIPKDGKMSRHVQFESNMSLTGANADQRVPLTPAQQKVALAHLYAKLNGTSVSGDLPEAAVRALDRAVSQIAKNRRRAVVLTGLDDVDAQSVALSINEMLGSEAFEPDAPRYVRQGNSAAVRQLIADMQAGRVGALIMDGVNPAYSLPASAGFAEAMQQVDLSVSFSTNWNETTELCTFTAAANHYLESWGDAQFKKGHYSLMQPVIRELFDTRQFQQSLLVWMGSEQTWHDYIAQTWEEGILAGGDWNQALHDGVYAPGGMGMADPETAAAIATDKETEAASPEGEVSSVVPIASSLQRLAAATGGGMSLILYSKVGMGDGRQAGNPWLQEFPDPITRVSWDNYVTVSKADAADLGLVNEHVANGGLDGSYVNLTVNGATLQNVPVIIQPGQAPGTLGLSFGYGRQVGMKSEMQTGVNAFALYENMDSVQEVAVEKAAGMHEFACIQLHNTLMGRGDIIKETTLEIFNTEDPSHWNHVPQVSLNHQEVPATSVDLWDHFDRSVGHHFNMSIDLNACTGCGACVIACHAENNVPVVGKQEIRRSRDMHWLRIDRYYSSEDTFEGDNIKKDELSGAMESKAGFEEMEDPAANPQVAFQPVMCQHCNHAPCETVCPVAATAHSRQGHNHMAYNRCVGTRYCANNCPYKVRRFNWFLYSDNEEFDYHMNNDLGKMVLNPDVNVRSRGVMEKCSWCIQMTQKSILDAKREGRPVTDEEFQTACSNACSSGAIVFGDINDAESEVSKLAADDRMYHLLEHVGTRPNVFYQVKVRNTNEA</sequence>
<dbReference type="HOGENOM" id="CLU_306470_0_0_10"/>
<dbReference type="KEGG" id="rbi:RB2501_03715"/>
<dbReference type="PANTHER" id="PTHR42783">
    <property type="entry name" value="GLUTAMATE SYNTHASE [NADPH] SMALL CHAIN"/>
    <property type="match status" value="1"/>
</dbReference>
<protein>
    <submittedName>
        <fullName evidence="2">Molybdopterin oxidoreductase, iron-sulfur binding subunit</fullName>
    </submittedName>
</protein>
<feature type="domain" description="4Fe-4S ferredoxin-type" evidence="1">
    <location>
        <begin position="893"/>
        <end position="922"/>
    </location>
</feature>
<dbReference type="Gene3D" id="3.30.70.20">
    <property type="match status" value="2"/>
</dbReference>
<evidence type="ECO:0000313" key="2">
    <source>
        <dbReference type="EMBL" id="EAR15971.1"/>
    </source>
</evidence>
<dbReference type="Gene3D" id="3.30.2070.10">
    <property type="entry name" value="Formate dehydrogenase/DMSO reductase"/>
    <property type="match status" value="1"/>
</dbReference>
<dbReference type="SUPFAM" id="SSF53706">
    <property type="entry name" value="Formate dehydrogenase/DMSO reductase, domains 1-3"/>
    <property type="match status" value="1"/>
</dbReference>
<dbReference type="PROSITE" id="PS51379">
    <property type="entry name" value="4FE4S_FER_2"/>
    <property type="match status" value="2"/>
</dbReference>
<dbReference type="Pfam" id="PF13247">
    <property type="entry name" value="Fer4_11"/>
    <property type="match status" value="1"/>
</dbReference>